<dbReference type="PROSITE" id="PS51782">
    <property type="entry name" value="LYSM"/>
    <property type="match status" value="3"/>
</dbReference>
<dbReference type="Pfam" id="PF01476">
    <property type="entry name" value="LysM"/>
    <property type="match status" value="3"/>
</dbReference>
<dbReference type="InterPro" id="IPR018392">
    <property type="entry name" value="LysM"/>
</dbReference>
<evidence type="ECO:0000313" key="2">
    <source>
        <dbReference type="EMBL" id="VAW36448.1"/>
    </source>
</evidence>
<dbReference type="Gene3D" id="3.10.350.10">
    <property type="entry name" value="LysM domain"/>
    <property type="match status" value="3"/>
</dbReference>
<dbReference type="PANTHER" id="PTHR33734">
    <property type="entry name" value="LYSM DOMAIN-CONTAINING GPI-ANCHORED PROTEIN 2"/>
    <property type="match status" value="1"/>
</dbReference>
<dbReference type="PROSITE" id="PS51257">
    <property type="entry name" value="PROKAR_LIPOPROTEIN"/>
    <property type="match status" value="1"/>
</dbReference>
<dbReference type="CDD" id="cd16894">
    <property type="entry name" value="MltD-like"/>
    <property type="match status" value="1"/>
</dbReference>
<dbReference type="PROSITE" id="PS00922">
    <property type="entry name" value="TRANSGLYCOSYLASE"/>
    <property type="match status" value="1"/>
</dbReference>
<dbReference type="CDD" id="cd00118">
    <property type="entry name" value="LysM"/>
    <property type="match status" value="3"/>
</dbReference>
<sequence length="566" mass="64322">MKPAPSFLVCWLLVLALSALTACSPAVTETRFSPLPVSNRYATLHFDDKNNVKIEYTTVEPEEVLKEELSALKKVGDWDDGHQQKETADSRKVTSDFPITINKQVEFYLDLFQNRQRSYIKRWLARSTKYLPMIREELRKAGLPQDLAYLAMIESGFNPSAYSHAHAAGLWQFIRSTGRNYNLRIDSWVDERRAPEKATKSAVAYLSNLYNQFGFWYLAVAAYNAGEGKINRAIKKYKTKDFWKLARKPYLNLETKRYVPKLIAAILIAKDPQKYGLTDINYQSPLQYDTIKVPPRTNIGAVAMACDISTAKLRKLNSELLTNLTPPGRKDYALKIPAGTHDLVAQNLSRVYPIAAIGYKTHIVRRGDTLTRICRRYRLNKTILLKANNLRTARLHAGQHLRIPYRSTRYIMLKKGESPENFFARSAGGEGPILHQIKPGETLSGIARRYRVSVEIIMRWNNLQSAGRIRAGQQLALYLFRPGQNQAAVAALAPQHPGTPTLADVNKKKTTRTADETALVYYRVQRGDTLWDIAQKFRISTGNIREWNNLTSNMIHPGRRLVVGKG</sequence>
<feature type="domain" description="LysM" evidence="1">
    <location>
        <begin position="520"/>
        <end position="563"/>
    </location>
</feature>
<dbReference type="InterPro" id="IPR000189">
    <property type="entry name" value="Transglyc_AS"/>
</dbReference>
<reference evidence="2" key="1">
    <citation type="submission" date="2018-06" db="EMBL/GenBank/DDBJ databases">
        <authorList>
            <person name="Zhirakovskaya E."/>
        </authorList>
    </citation>
    <scope>NUCLEOTIDE SEQUENCE</scope>
</reference>
<accession>A0A3B0UZ42</accession>
<dbReference type="EMBL" id="UOEY01000024">
    <property type="protein sequence ID" value="VAW36448.1"/>
    <property type="molecule type" value="Genomic_DNA"/>
</dbReference>
<feature type="domain" description="LysM" evidence="1">
    <location>
        <begin position="433"/>
        <end position="477"/>
    </location>
</feature>
<protein>
    <submittedName>
        <fullName evidence="2">Membrane-bound lytic murein transglycosylase D</fullName>
    </submittedName>
</protein>
<dbReference type="InterPro" id="IPR008258">
    <property type="entry name" value="Transglycosylase_SLT_dom_1"/>
</dbReference>
<dbReference type="GO" id="GO:0008932">
    <property type="term" value="F:lytic endotransglycosylase activity"/>
    <property type="evidence" value="ECO:0007669"/>
    <property type="project" value="TreeGrafter"/>
</dbReference>
<dbReference type="GO" id="GO:0016020">
    <property type="term" value="C:membrane"/>
    <property type="evidence" value="ECO:0007669"/>
    <property type="project" value="InterPro"/>
</dbReference>
<dbReference type="SMART" id="SM00257">
    <property type="entry name" value="LysM"/>
    <property type="match status" value="3"/>
</dbReference>
<feature type="domain" description="LysM" evidence="1">
    <location>
        <begin position="360"/>
        <end position="403"/>
    </location>
</feature>
<proteinExistence type="predicted"/>
<dbReference type="InterPro" id="IPR036779">
    <property type="entry name" value="LysM_dom_sf"/>
</dbReference>
<dbReference type="GO" id="GO:0000270">
    <property type="term" value="P:peptidoglycan metabolic process"/>
    <property type="evidence" value="ECO:0007669"/>
    <property type="project" value="InterPro"/>
</dbReference>
<name>A0A3B0UZ42_9ZZZZ</name>
<evidence type="ECO:0000259" key="1">
    <source>
        <dbReference type="PROSITE" id="PS51782"/>
    </source>
</evidence>
<dbReference type="SUPFAM" id="SSF54106">
    <property type="entry name" value="LysM domain"/>
    <property type="match status" value="3"/>
</dbReference>
<dbReference type="SUPFAM" id="SSF53955">
    <property type="entry name" value="Lysozyme-like"/>
    <property type="match status" value="1"/>
</dbReference>
<dbReference type="InterPro" id="IPR023346">
    <property type="entry name" value="Lysozyme-like_dom_sf"/>
</dbReference>
<dbReference type="AlphaFoldDB" id="A0A3B0UZ42"/>
<dbReference type="Pfam" id="PF01464">
    <property type="entry name" value="SLT"/>
    <property type="match status" value="1"/>
</dbReference>
<dbReference type="PANTHER" id="PTHR33734:SF22">
    <property type="entry name" value="MEMBRANE-BOUND LYTIC MUREIN TRANSGLYCOSYLASE D"/>
    <property type="match status" value="1"/>
</dbReference>
<gene>
    <name evidence="2" type="ORF">MNBD_DELTA04-825</name>
</gene>
<dbReference type="Gene3D" id="1.10.530.10">
    <property type="match status" value="1"/>
</dbReference>
<organism evidence="2">
    <name type="scientific">hydrothermal vent metagenome</name>
    <dbReference type="NCBI Taxonomy" id="652676"/>
    <lineage>
        <taxon>unclassified sequences</taxon>
        <taxon>metagenomes</taxon>
        <taxon>ecological metagenomes</taxon>
    </lineage>
</organism>